<proteinExistence type="predicted"/>
<dbReference type="PANTHER" id="PTHR45627">
    <property type="entry name" value="ADENYLATE CYCLASE TYPE 1"/>
    <property type="match status" value="1"/>
</dbReference>
<evidence type="ECO:0000256" key="2">
    <source>
        <dbReference type="ARBA" id="ARBA00023239"/>
    </source>
</evidence>
<keyword evidence="7" id="KW-1185">Reference proteome</keyword>
<keyword evidence="2" id="KW-0456">Lyase</keyword>
<dbReference type="EMBL" id="JAINUG010000082">
    <property type="protein sequence ID" value="KAJ8399603.1"/>
    <property type="molecule type" value="Genomic_DNA"/>
</dbReference>
<dbReference type="Pfam" id="PF16214">
    <property type="entry name" value="AC_N"/>
    <property type="match status" value="1"/>
</dbReference>
<feature type="transmembrane region" description="Helical" evidence="4">
    <location>
        <begin position="165"/>
        <end position="181"/>
    </location>
</feature>
<keyword evidence="4" id="KW-0812">Transmembrane</keyword>
<keyword evidence="4" id="KW-1133">Transmembrane helix</keyword>
<feature type="compositionally biased region" description="Low complexity" evidence="3">
    <location>
        <begin position="13"/>
        <end position="25"/>
    </location>
</feature>
<dbReference type="GO" id="GO:0005886">
    <property type="term" value="C:plasma membrane"/>
    <property type="evidence" value="ECO:0007669"/>
    <property type="project" value="TreeGrafter"/>
</dbReference>
<dbReference type="GO" id="GO:0007189">
    <property type="term" value="P:adenylate cyclase-activating G protein-coupled receptor signaling pathway"/>
    <property type="evidence" value="ECO:0007669"/>
    <property type="project" value="TreeGrafter"/>
</dbReference>
<keyword evidence="4" id="KW-0472">Membrane</keyword>
<accession>A0AAD7SC40</accession>
<evidence type="ECO:0000313" key="6">
    <source>
        <dbReference type="EMBL" id="KAJ8399603.1"/>
    </source>
</evidence>
<dbReference type="InterPro" id="IPR032628">
    <property type="entry name" value="AC_N"/>
</dbReference>
<dbReference type="Proteomes" id="UP001221898">
    <property type="component" value="Unassembled WGS sequence"/>
</dbReference>
<comment type="caution">
    <text evidence="6">The sequence shown here is derived from an EMBL/GenBank/DDBJ whole genome shotgun (WGS) entry which is preliminary data.</text>
</comment>
<keyword evidence="1" id="KW-0547">Nucleotide-binding</keyword>
<dbReference type="AlphaFoldDB" id="A0AAD7SC40"/>
<evidence type="ECO:0000256" key="4">
    <source>
        <dbReference type="SAM" id="Phobius"/>
    </source>
</evidence>
<protein>
    <recommendedName>
        <fullName evidence="5">Adenylate cyclase N-terminal domain-containing protein</fullName>
    </recommendedName>
</protein>
<dbReference type="PANTHER" id="PTHR45627:SF11">
    <property type="entry name" value="ADENYLATE CYCLASE TYPE 6"/>
    <property type="match status" value="1"/>
</dbReference>
<dbReference type="GO" id="GO:0004016">
    <property type="term" value="F:adenylate cyclase activity"/>
    <property type="evidence" value="ECO:0007669"/>
    <property type="project" value="TreeGrafter"/>
</dbReference>
<evidence type="ECO:0000313" key="7">
    <source>
        <dbReference type="Proteomes" id="UP001221898"/>
    </source>
</evidence>
<sequence length="221" mass="24395">MATGRGETGLHELPAGLRGPGAAPPHQHQRGGGAGGGTFGMRCGWQEDHYCRKGGDMGLRFVDLGFEDRDLKGVVGRGGAEGGAATAVDLWRRVVRVFQSKKFQSGKLERLYQRYFFRLNQSGLAMLMGLLVLDCVWTVSYLVIGLLLAVQVLGLLMVEPRSASEGVWWSVFFIYVIYTLLPVRMRAAMLSGAALSSVHLLASWRLNLDDSFLWKQVRPPR</sequence>
<dbReference type="GO" id="GO:0000166">
    <property type="term" value="F:nucleotide binding"/>
    <property type="evidence" value="ECO:0007669"/>
    <property type="project" value="UniProtKB-KW"/>
</dbReference>
<reference evidence="6" key="1">
    <citation type="journal article" date="2023" name="Science">
        <title>Genome structures resolve the early diversification of teleost fishes.</title>
        <authorList>
            <person name="Parey E."/>
            <person name="Louis A."/>
            <person name="Montfort J."/>
            <person name="Bouchez O."/>
            <person name="Roques C."/>
            <person name="Iampietro C."/>
            <person name="Lluch J."/>
            <person name="Castinel A."/>
            <person name="Donnadieu C."/>
            <person name="Desvignes T."/>
            <person name="Floi Bucao C."/>
            <person name="Jouanno E."/>
            <person name="Wen M."/>
            <person name="Mejri S."/>
            <person name="Dirks R."/>
            <person name="Jansen H."/>
            <person name="Henkel C."/>
            <person name="Chen W.J."/>
            <person name="Zahm M."/>
            <person name="Cabau C."/>
            <person name="Klopp C."/>
            <person name="Thompson A.W."/>
            <person name="Robinson-Rechavi M."/>
            <person name="Braasch I."/>
            <person name="Lecointre G."/>
            <person name="Bobe J."/>
            <person name="Postlethwait J.H."/>
            <person name="Berthelot C."/>
            <person name="Roest Crollius H."/>
            <person name="Guiguen Y."/>
        </authorList>
    </citation>
    <scope>NUCLEOTIDE SEQUENCE</scope>
    <source>
        <strain evidence="6">NC1722</strain>
    </source>
</reference>
<evidence type="ECO:0000256" key="3">
    <source>
        <dbReference type="SAM" id="MobiDB-lite"/>
    </source>
</evidence>
<gene>
    <name evidence="6" type="ORF">AAFF_G00410140</name>
</gene>
<evidence type="ECO:0000256" key="1">
    <source>
        <dbReference type="ARBA" id="ARBA00022741"/>
    </source>
</evidence>
<organism evidence="6 7">
    <name type="scientific">Aldrovandia affinis</name>
    <dbReference type="NCBI Taxonomy" id="143900"/>
    <lineage>
        <taxon>Eukaryota</taxon>
        <taxon>Metazoa</taxon>
        <taxon>Chordata</taxon>
        <taxon>Craniata</taxon>
        <taxon>Vertebrata</taxon>
        <taxon>Euteleostomi</taxon>
        <taxon>Actinopterygii</taxon>
        <taxon>Neopterygii</taxon>
        <taxon>Teleostei</taxon>
        <taxon>Notacanthiformes</taxon>
        <taxon>Halosauridae</taxon>
        <taxon>Aldrovandia</taxon>
    </lineage>
</organism>
<feature type="domain" description="Adenylate cyclase N-terminal" evidence="5">
    <location>
        <begin position="134"/>
        <end position="217"/>
    </location>
</feature>
<name>A0AAD7SC40_9TELE</name>
<evidence type="ECO:0000259" key="5">
    <source>
        <dbReference type="Pfam" id="PF16214"/>
    </source>
</evidence>
<feature type="region of interest" description="Disordered" evidence="3">
    <location>
        <begin position="1"/>
        <end position="35"/>
    </location>
</feature>